<dbReference type="GeneID" id="35382353"/>
<dbReference type="Proteomes" id="UP000236316">
    <property type="component" value="Segment"/>
</dbReference>
<dbReference type="KEGG" id="vg:35382353"/>
<sequence>MGNGGSIDTERLNITTNVCSAGATGVPLYYALVDVTNGNDNTGYTQSLSYAGIRPYKTIRAAINAMTATLSNTNESVRGQIIYSGPLNVPDNVTGNLTVNERIFIRGGDQFGNVYLSNRILNITGTLILRGNNRFDNMYIRARRVEGVGATCGANVTFIQDSTLRGTDTFINIKNGSLGMYEGNIECNGLNLISMVNSTLKLNKCNIVEKNGDVGFNLDNSKAEIVNCNLDMSVDIVVQETNDSSFIMQSSDIIVKGDDVILNKIDNSISIYKESYIKIEATNVKDIISDNNKIKYEYDILDGNYIGLLDNNKAIYVVETEDGGVSSYNEAKIIRNQSYYEIVGYNGIYIFKHSEDLVVRLPKKVYNGSVIELKFIDVKNRKIIGKFDKGDIEKIKIDNQLKLVGIDNVWYLY</sequence>
<evidence type="ECO:0000313" key="1">
    <source>
        <dbReference type="EMBL" id="SNW62456.1"/>
    </source>
</evidence>
<accession>A0A2I2L4K0</accession>
<dbReference type="RefSeq" id="YP_009448758.1">
    <property type="nucleotide sequence ID" value="NC_036594.1"/>
</dbReference>
<gene>
    <name evidence="1" type="ORF">ORPV_552</name>
</gene>
<proteinExistence type="predicted"/>
<keyword evidence="2" id="KW-1185">Reference proteome</keyword>
<organism evidence="1">
    <name type="scientific">Orpheovirus IHUMI-LCC2</name>
    <dbReference type="NCBI Taxonomy" id="2023057"/>
    <lineage>
        <taxon>Viruses</taxon>
        <taxon>Varidnaviria</taxon>
        <taxon>Bamfordvirae</taxon>
        <taxon>Nucleocytoviricota</taxon>
        <taxon>Megaviricetes</taxon>
        <taxon>Pimascovirales</taxon>
        <taxon>Ocovirineae</taxon>
        <taxon>Orpheoviridae</taxon>
        <taxon>Alphaorpheovirus</taxon>
        <taxon>Alphaorpheovirus massiliense</taxon>
    </lineage>
</organism>
<protein>
    <submittedName>
        <fullName evidence="1">Uncharacterized protein</fullName>
    </submittedName>
</protein>
<dbReference type="EMBL" id="LT906555">
    <property type="protein sequence ID" value="SNW62456.1"/>
    <property type="molecule type" value="Genomic_DNA"/>
</dbReference>
<reference evidence="1" key="1">
    <citation type="submission" date="2017-08" db="EMBL/GenBank/DDBJ databases">
        <authorList>
            <consortium name="Urmite Genomes"/>
        </authorList>
    </citation>
    <scope>NUCLEOTIDE SEQUENCE [LARGE SCALE GENOMIC DNA]</scope>
    <source>
        <strain evidence="1">IHUMI-LCC2</strain>
    </source>
</reference>
<evidence type="ECO:0000313" key="2">
    <source>
        <dbReference type="Proteomes" id="UP000236316"/>
    </source>
</evidence>
<name>A0A2I2L4K0_9VIRU</name>